<dbReference type="GO" id="GO:0006635">
    <property type="term" value="P:fatty acid beta-oxidation"/>
    <property type="evidence" value="ECO:0007669"/>
    <property type="project" value="TreeGrafter"/>
</dbReference>
<dbReference type="GeneID" id="85465309"/>
<dbReference type="AlphaFoldDB" id="A0AAJ0A9G1"/>
<dbReference type="SUPFAM" id="SSF52096">
    <property type="entry name" value="ClpP/crotonase"/>
    <property type="match status" value="1"/>
</dbReference>
<evidence type="ECO:0000256" key="1">
    <source>
        <dbReference type="SAM" id="MobiDB-lite"/>
    </source>
</evidence>
<dbReference type="Gene3D" id="3.90.226.10">
    <property type="entry name" value="2-enoyl-CoA Hydratase, Chain A, domain 1"/>
    <property type="match status" value="1"/>
</dbReference>
<dbReference type="Proteomes" id="UP001224890">
    <property type="component" value="Unassembled WGS sequence"/>
</dbReference>
<evidence type="ECO:0000313" key="2">
    <source>
        <dbReference type="EMBL" id="KAK1658947.1"/>
    </source>
</evidence>
<dbReference type="InterPro" id="IPR001753">
    <property type="entry name" value="Enoyl-CoA_hydra/iso"/>
</dbReference>
<accession>A0AAJ0A9G1</accession>
<dbReference type="EMBL" id="JAHMHR010000067">
    <property type="protein sequence ID" value="KAK1658947.1"/>
    <property type="molecule type" value="Genomic_DNA"/>
</dbReference>
<dbReference type="PANTHER" id="PTHR11941">
    <property type="entry name" value="ENOYL-COA HYDRATASE-RELATED"/>
    <property type="match status" value="1"/>
</dbReference>
<dbReference type="GO" id="GO:0004165">
    <property type="term" value="F:delta(3)-delta(2)-enoyl-CoA isomerase activity"/>
    <property type="evidence" value="ECO:0007669"/>
    <property type="project" value="TreeGrafter"/>
</dbReference>
<dbReference type="Pfam" id="PF00378">
    <property type="entry name" value="ECH_1"/>
    <property type="match status" value="1"/>
</dbReference>
<organism evidence="2 3">
    <name type="scientific">Colletotrichum godetiae</name>
    <dbReference type="NCBI Taxonomy" id="1209918"/>
    <lineage>
        <taxon>Eukaryota</taxon>
        <taxon>Fungi</taxon>
        <taxon>Dikarya</taxon>
        <taxon>Ascomycota</taxon>
        <taxon>Pezizomycotina</taxon>
        <taxon>Sordariomycetes</taxon>
        <taxon>Hypocreomycetidae</taxon>
        <taxon>Glomerellales</taxon>
        <taxon>Glomerellaceae</taxon>
        <taxon>Colletotrichum</taxon>
        <taxon>Colletotrichum acutatum species complex</taxon>
    </lineage>
</organism>
<reference evidence="2" key="1">
    <citation type="submission" date="2021-06" db="EMBL/GenBank/DDBJ databases">
        <title>Comparative genomics, transcriptomics and evolutionary studies reveal genomic signatures of adaptation to plant cell wall in hemibiotrophic fungi.</title>
        <authorList>
            <consortium name="DOE Joint Genome Institute"/>
            <person name="Baroncelli R."/>
            <person name="Diaz J.F."/>
            <person name="Benocci T."/>
            <person name="Peng M."/>
            <person name="Battaglia E."/>
            <person name="Haridas S."/>
            <person name="Andreopoulos W."/>
            <person name="Labutti K."/>
            <person name="Pangilinan J."/>
            <person name="Floch G.L."/>
            <person name="Makela M.R."/>
            <person name="Henrissat B."/>
            <person name="Grigoriev I.V."/>
            <person name="Crouch J.A."/>
            <person name="De Vries R.P."/>
            <person name="Sukno S.A."/>
            <person name="Thon M.R."/>
        </authorList>
    </citation>
    <scope>NUCLEOTIDE SEQUENCE</scope>
    <source>
        <strain evidence="2">CBS 193.32</strain>
    </source>
</reference>
<dbReference type="CDD" id="cd06558">
    <property type="entry name" value="crotonase-like"/>
    <property type="match status" value="1"/>
</dbReference>
<dbReference type="GO" id="GO:0005777">
    <property type="term" value="C:peroxisome"/>
    <property type="evidence" value="ECO:0007669"/>
    <property type="project" value="TreeGrafter"/>
</dbReference>
<name>A0AAJ0A9G1_9PEZI</name>
<keyword evidence="3" id="KW-1185">Reference proteome</keyword>
<evidence type="ECO:0000313" key="3">
    <source>
        <dbReference type="Proteomes" id="UP001224890"/>
    </source>
</evidence>
<protein>
    <submittedName>
        <fullName evidence="2">ClpP/crotonase-like domain-containing protein</fullName>
    </submittedName>
</protein>
<dbReference type="InterPro" id="IPR029045">
    <property type="entry name" value="ClpP/crotonase-like_dom_sf"/>
</dbReference>
<comment type="caution">
    <text evidence="2">The sequence shown here is derived from an EMBL/GenBank/DDBJ whole genome shotgun (WGS) entry which is preliminary data.</text>
</comment>
<feature type="compositionally biased region" description="Pro residues" evidence="1">
    <location>
        <begin position="117"/>
        <end position="131"/>
    </location>
</feature>
<gene>
    <name evidence="2" type="ORF">BDP55DRAFT_757444</name>
</gene>
<dbReference type="PANTHER" id="PTHR11941:SF75">
    <property type="entry name" value="ENOYL-COA HYDRATASE_ISOMERASE FAMILY PROTEIN"/>
    <property type="match status" value="1"/>
</dbReference>
<sequence>MDPLSQGTWTSFPMNTRIPSSTFGLCDFNPISTLIHNLSVAPSSRLHYLYTIPIQGNEKPFRAIHLCPQDYLYRNTIDPPTRISTTSHLTNHTLINININITITTAITTLTKKNGLPRPPLLNPHSPNPLPPRRHHNLHNPSTPRLPPNLVLPPDNRLTTPFCRALLAALDIIEFSLPVGVLITTSAIPKFYSNGLDLEHAFATPHFFPDTLYALFKRLLTYPMPTVSLIPGHAFAGGFMTAMHHDYRVMNPQKGFLCMNELEFGAPLKAPMSSIFRIKCASPKIYQDIVLEAKRFPGPAALEAGLVDALGGLDEALKLIAERKLTERGKSGVYAVLKMEMWKESAYVLSKENYESEEKIWEEREEREKARVAAGKKFVQEWKAGKAKL</sequence>
<dbReference type="RefSeq" id="XP_060423711.1">
    <property type="nucleotide sequence ID" value="XM_060580783.1"/>
</dbReference>
<feature type="region of interest" description="Disordered" evidence="1">
    <location>
        <begin position="114"/>
        <end position="150"/>
    </location>
</feature>
<proteinExistence type="predicted"/>